<dbReference type="GeneID" id="65100974"/>
<evidence type="ECO:0000256" key="1">
    <source>
        <dbReference type="SAM" id="MobiDB-lite"/>
    </source>
</evidence>
<keyword evidence="3" id="KW-1185">Reference proteome</keyword>
<proteinExistence type="predicted"/>
<dbReference type="EMBL" id="GQ169129">
    <property type="protein sequence ID" value="ACY41152.1"/>
    <property type="molecule type" value="Genomic_DNA"/>
</dbReference>
<evidence type="ECO:0000313" key="2">
    <source>
        <dbReference type="EMBL" id="ACY41152.1"/>
    </source>
</evidence>
<gene>
    <name evidence="2" type="primary">ORF12</name>
</gene>
<name>D0U1K5_9GAMA</name>
<accession>D0U1K5</accession>
<sequence>MRSLLALCSNPGWRDRLWKTFLRILLLSMRECSKGGEEAVDGACHGNKSSKGKRDKSAPKPRRRKCGGKPQVPDLRKVKTE</sequence>
<reference evidence="2 3" key="1">
    <citation type="journal article" date="2010" name="J. Gen. Virol.">
        <title>Characterization of a novel wood mouse virus related to murid herpesvirus 4.</title>
        <authorList>
            <person name="Hughes D.J."/>
            <person name="Kipar A."/>
            <person name="Milligan S.G."/>
            <person name="Cunningham C."/>
            <person name="Sanders M."/>
            <person name="Quail M.A."/>
            <person name="Rajandream M.A."/>
            <person name="Efstathiou S."/>
            <person name="Bowden R.J."/>
            <person name="Chastel C."/>
            <person name="Bennett M."/>
            <person name="Sample J.T."/>
            <person name="Barrell B."/>
            <person name="Davison A.J."/>
            <person name="Stewart J.P."/>
        </authorList>
    </citation>
    <scope>NUCLEOTIDE SEQUENCE [LARGE SCALE GENOMIC DNA]</scope>
    <source>
        <strain evidence="2">WM8</strain>
    </source>
</reference>
<feature type="compositionally biased region" description="Basic residues" evidence="1">
    <location>
        <begin position="48"/>
        <end position="67"/>
    </location>
</feature>
<organism evidence="2 3">
    <name type="scientific">Wood mouse herpesvirus</name>
    <dbReference type="NCBI Taxonomy" id="432370"/>
    <lineage>
        <taxon>Viruses</taxon>
        <taxon>Duplodnaviria</taxon>
        <taxon>Heunggongvirae</taxon>
        <taxon>Peploviricota</taxon>
        <taxon>Herviviricetes</taxon>
        <taxon>Herpesvirales</taxon>
        <taxon>Orthoherpesviridae</taxon>
        <taxon>Gammaherpesvirinae</taxon>
        <taxon>Rhadinovirus</taxon>
        <taxon>Rhadinovirus muridgamma7</taxon>
        <taxon>Murid gammaherpesvirus 7</taxon>
    </lineage>
</organism>
<dbReference type="RefSeq" id="YP_010085890.1">
    <property type="nucleotide sequence ID" value="NC_055233.1"/>
</dbReference>
<evidence type="ECO:0000313" key="3">
    <source>
        <dbReference type="Proteomes" id="UP000158501"/>
    </source>
</evidence>
<dbReference type="Proteomes" id="UP000158501">
    <property type="component" value="Segment"/>
</dbReference>
<feature type="region of interest" description="Disordered" evidence="1">
    <location>
        <begin position="37"/>
        <end position="81"/>
    </location>
</feature>
<protein>
    <submittedName>
        <fullName evidence="2">Protein 13M</fullName>
    </submittedName>
</protein>